<feature type="region of interest" description="Disordered" evidence="8">
    <location>
        <begin position="56"/>
        <end position="80"/>
    </location>
</feature>
<evidence type="ECO:0000256" key="7">
    <source>
        <dbReference type="ARBA" id="ARBA00023136"/>
    </source>
</evidence>
<dbReference type="FunCoup" id="A0A5J5EGG6">
    <property type="interactions" value="299"/>
</dbReference>
<dbReference type="GO" id="GO:0140359">
    <property type="term" value="F:ABC-type transporter activity"/>
    <property type="evidence" value="ECO:0007669"/>
    <property type="project" value="InterPro"/>
</dbReference>
<keyword evidence="6 9" id="KW-1133">Transmembrane helix</keyword>
<evidence type="ECO:0000256" key="9">
    <source>
        <dbReference type="SAM" id="Phobius"/>
    </source>
</evidence>
<dbReference type="SUPFAM" id="SSF52540">
    <property type="entry name" value="P-loop containing nucleoside triphosphate hydrolases"/>
    <property type="match status" value="1"/>
</dbReference>
<reference evidence="11 12" key="1">
    <citation type="submission" date="2019-09" db="EMBL/GenBank/DDBJ databases">
        <title>Draft genome of the ectomycorrhizal ascomycete Sphaerosporella brunnea.</title>
        <authorList>
            <consortium name="DOE Joint Genome Institute"/>
            <person name="Benucci G.M."/>
            <person name="Marozzi G."/>
            <person name="Antonielli L."/>
            <person name="Sanchez S."/>
            <person name="Marco P."/>
            <person name="Wang X."/>
            <person name="Falini L.B."/>
            <person name="Barry K."/>
            <person name="Haridas S."/>
            <person name="Lipzen A."/>
            <person name="Labutti K."/>
            <person name="Grigoriev I.V."/>
            <person name="Murat C."/>
            <person name="Martin F."/>
            <person name="Albertini E."/>
            <person name="Donnini D."/>
            <person name="Bonito G."/>
        </authorList>
    </citation>
    <scope>NUCLEOTIDE SEQUENCE [LARGE SCALE GENOMIC DNA]</scope>
    <source>
        <strain evidence="11 12">Sb_GMNB300</strain>
    </source>
</reference>
<dbReference type="PANTHER" id="PTHR11384">
    <property type="entry name" value="ATP-BINDING CASSETTE, SUB-FAMILY D MEMBER"/>
    <property type="match status" value="1"/>
</dbReference>
<evidence type="ECO:0000256" key="8">
    <source>
        <dbReference type="SAM" id="MobiDB-lite"/>
    </source>
</evidence>
<evidence type="ECO:0000259" key="10">
    <source>
        <dbReference type="PROSITE" id="PS50893"/>
    </source>
</evidence>
<dbReference type="InterPro" id="IPR036640">
    <property type="entry name" value="ABC1_TM_sf"/>
</dbReference>
<dbReference type="PANTHER" id="PTHR11384:SF69">
    <property type="entry name" value="PEROXISOMAL LONG-CHAIN FATTY ACID IMPORT PROTEIN 1"/>
    <property type="match status" value="1"/>
</dbReference>
<dbReference type="Pfam" id="PF00005">
    <property type="entry name" value="ABC_tran"/>
    <property type="match status" value="1"/>
</dbReference>
<gene>
    <name evidence="11" type="ORF">FN846DRAFT_787071</name>
</gene>
<feature type="transmembrane region" description="Helical" evidence="9">
    <location>
        <begin position="114"/>
        <end position="132"/>
    </location>
</feature>
<feature type="domain" description="ABC transporter" evidence="10">
    <location>
        <begin position="465"/>
        <end position="690"/>
    </location>
</feature>
<organism evidence="11 12">
    <name type="scientific">Sphaerosporella brunnea</name>
    <dbReference type="NCBI Taxonomy" id="1250544"/>
    <lineage>
        <taxon>Eukaryota</taxon>
        <taxon>Fungi</taxon>
        <taxon>Dikarya</taxon>
        <taxon>Ascomycota</taxon>
        <taxon>Pezizomycotina</taxon>
        <taxon>Pezizomycetes</taxon>
        <taxon>Pezizales</taxon>
        <taxon>Pyronemataceae</taxon>
        <taxon>Sphaerosporella</taxon>
    </lineage>
</organism>
<keyword evidence="5" id="KW-0067">ATP-binding</keyword>
<evidence type="ECO:0000256" key="2">
    <source>
        <dbReference type="ARBA" id="ARBA00022448"/>
    </source>
</evidence>
<dbReference type="GO" id="GO:0005778">
    <property type="term" value="C:peroxisomal membrane"/>
    <property type="evidence" value="ECO:0007669"/>
    <property type="project" value="TreeGrafter"/>
</dbReference>
<dbReference type="InterPro" id="IPR050835">
    <property type="entry name" value="ABC_transporter_sub-D"/>
</dbReference>
<dbReference type="SMART" id="SM00382">
    <property type="entry name" value="AAA"/>
    <property type="match status" value="1"/>
</dbReference>
<evidence type="ECO:0000256" key="4">
    <source>
        <dbReference type="ARBA" id="ARBA00022741"/>
    </source>
</evidence>
<evidence type="ECO:0000313" key="11">
    <source>
        <dbReference type="EMBL" id="KAA8894036.1"/>
    </source>
</evidence>
<dbReference type="PROSITE" id="PS50893">
    <property type="entry name" value="ABC_TRANSPORTER_2"/>
    <property type="match status" value="1"/>
</dbReference>
<feature type="transmembrane region" description="Helical" evidence="9">
    <location>
        <begin position="152"/>
        <end position="172"/>
    </location>
</feature>
<evidence type="ECO:0000256" key="3">
    <source>
        <dbReference type="ARBA" id="ARBA00022692"/>
    </source>
</evidence>
<dbReference type="Gene3D" id="1.20.1560.10">
    <property type="entry name" value="ABC transporter type 1, transmembrane domain"/>
    <property type="match status" value="1"/>
</dbReference>
<keyword evidence="4" id="KW-0547">Nucleotide-binding</keyword>
<evidence type="ECO:0000313" key="12">
    <source>
        <dbReference type="Proteomes" id="UP000326924"/>
    </source>
</evidence>
<evidence type="ECO:0000256" key="1">
    <source>
        <dbReference type="ARBA" id="ARBA00008575"/>
    </source>
</evidence>
<dbReference type="InterPro" id="IPR003439">
    <property type="entry name" value="ABC_transporter-like_ATP-bd"/>
</dbReference>
<feature type="compositionally biased region" description="Acidic residues" evidence="8">
    <location>
        <begin position="720"/>
        <end position="733"/>
    </location>
</feature>
<dbReference type="GO" id="GO:0016887">
    <property type="term" value="F:ATP hydrolysis activity"/>
    <property type="evidence" value="ECO:0007669"/>
    <property type="project" value="InterPro"/>
</dbReference>
<dbReference type="OrthoDB" id="422637at2759"/>
<dbReference type="AlphaFoldDB" id="A0A5J5EGG6"/>
<proteinExistence type="inferred from homology"/>
<dbReference type="CDD" id="cd03223">
    <property type="entry name" value="ABCD_peroxisomal_ALDP"/>
    <property type="match status" value="1"/>
</dbReference>
<dbReference type="InterPro" id="IPR027417">
    <property type="entry name" value="P-loop_NTPase"/>
</dbReference>
<comment type="similarity">
    <text evidence="1">Belongs to the ABC transporter superfamily. ABCD family. Peroxisomal fatty acyl CoA transporter (TC 3.A.1.203) subfamily.</text>
</comment>
<evidence type="ECO:0000256" key="6">
    <source>
        <dbReference type="ARBA" id="ARBA00022989"/>
    </source>
</evidence>
<dbReference type="InParanoid" id="A0A5J5EGG6"/>
<comment type="caution">
    <text evidence="11">The sequence shown here is derived from an EMBL/GenBank/DDBJ whole genome shotgun (WGS) entry which is preliminary data.</text>
</comment>
<accession>A0A5J5EGG6</accession>
<dbReference type="GO" id="GO:0005524">
    <property type="term" value="F:ATP binding"/>
    <property type="evidence" value="ECO:0007669"/>
    <property type="project" value="UniProtKB-KW"/>
</dbReference>
<dbReference type="GO" id="GO:0042760">
    <property type="term" value="P:very long-chain fatty acid catabolic process"/>
    <property type="evidence" value="ECO:0007669"/>
    <property type="project" value="TreeGrafter"/>
</dbReference>
<dbReference type="InterPro" id="IPR003593">
    <property type="entry name" value="AAA+_ATPase"/>
</dbReference>
<dbReference type="Gene3D" id="3.40.50.300">
    <property type="entry name" value="P-loop containing nucleotide triphosphate hydrolases"/>
    <property type="match status" value="1"/>
</dbReference>
<name>A0A5J5EGG6_9PEZI</name>
<sequence length="749" mass="84303">MAAQSKLSLPSDRSLSVLLSRASSSYLKHRSKISRAVYLTLFVALANRVRNAVNEQKAAAARQRHRESSSAGKTTAAGVDPGRRKVELNREFFRNLFRLLKIVIPGVRSKEMRLLVSHSVFLVIRTLLSLYVAELDGKLVSALVRGKGKDFLLGIAWWMVVAVPATFTNSMARLSYHQCKLALQYRTRLTRYIHDKYLSQMTFYALGNLDDRIKNADQLIAVDVSKFSNSLAELYSNLAKPVLDMYIYNWQLSRNVGGEGLFAMALLVQVSANIMRVLTPPFGKYVADEARLEGEYRFSHSRLIDNSEEIALYGGHESEKTTLDKGYFTLIKHVNYILRRRLYHGMMEDFVIKYFWGALGLVLCSVPVFIAIPGVPAATLGDRTEAFVTNRRLLLSSSDAFGRVMFSYKEITELAGYTSRVSGLLDVIDDIHRGHFEKKLVSSASTEANAAILSGRGIVTEGTDIEFKNVPIVSPNGDVLVRALTFSVRPGQHLLIVGPNGCGKSSLFRIMGGLWPVYGGEVTKPPPEEIFYIPQRPYISRGSLRQQIIYPDSTLDMARREVTDSDLFGILQTVGIEGIVTDGWDEEREWREVWSGGIQQRVAMARLFYHRPKYAILDECTSSQDLATEKTLYDTVKSLGITLITVSHRRSLWTYHDNILQFDGQGGYVFTKLDAEKRLKLEDEKEEIELQLRAVPEMERRIEELEAVVRERMAQAEAQAEAEAEVEGDEEEGFWTPHPGTTDGVRSPV</sequence>
<feature type="region of interest" description="Disordered" evidence="8">
    <location>
        <begin position="713"/>
        <end position="749"/>
    </location>
</feature>
<dbReference type="GO" id="GO:0015910">
    <property type="term" value="P:long-chain fatty acid import into peroxisome"/>
    <property type="evidence" value="ECO:0007669"/>
    <property type="project" value="TreeGrafter"/>
</dbReference>
<dbReference type="GO" id="GO:0007031">
    <property type="term" value="P:peroxisome organization"/>
    <property type="evidence" value="ECO:0007669"/>
    <property type="project" value="TreeGrafter"/>
</dbReference>
<keyword evidence="3 9" id="KW-0812">Transmembrane</keyword>
<dbReference type="GO" id="GO:0005324">
    <property type="term" value="F:long-chain fatty acid transmembrane transporter activity"/>
    <property type="evidence" value="ECO:0007669"/>
    <property type="project" value="TreeGrafter"/>
</dbReference>
<dbReference type="Proteomes" id="UP000326924">
    <property type="component" value="Unassembled WGS sequence"/>
</dbReference>
<keyword evidence="2" id="KW-0813">Transport</keyword>
<evidence type="ECO:0000256" key="5">
    <source>
        <dbReference type="ARBA" id="ARBA00022840"/>
    </source>
</evidence>
<keyword evidence="7 9" id="KW-0472">Membrane</keyword>
<protein>
    <submittedName>
        <fullName evidence="11">ABC transporter transmembrane region 2-domain-containing protein</fullName>
    </submittedName>
</protein>
<dbReference type="EMBL" id="VXIS01000372">
    <property type="protein sequence ID" value="KAA8894036.1"/>
    <property type="molecule type" value="Genomic_DNA"/>
</dbReference>
<dbReference type="InterPro" id="IPR011527">
    <property type="entry name" value="ABC1_TM_dom"/>
</dbReference>
<dbReference type="Pfam" id="PF06472">
    <property type="entry name" value="ABC_membrane_2"/>
    <property type="match status" value="1"/>
</dbReference>
<feature type="transmembrane region" description="Helical" evidence="9">
    <location>
        <begin position="350"/>
        <end position="372"/>
    </location>
</feature>
<keyword evidence="12" id="KW-1185">Reference proteome</keyword>
<dbReference type="GO" id="GO:0006635">
    <property type="term" value="P:fatty acid beta-oxidation"/>
    <property type="evidence" value="ECO:0007669"/>
    <property type="project" value="TreeGrafter"/>
</dbReference>